<protein>
    <recommendedName>
        <fullName evidence="4">O-antigen ligase like membrane protein</fullName>
    </recommendedName>
</protein>
<dbReference type="Proteomes" id="UP000319040">
    <property type="component" value="Unassembled WGS sequence"/>
</dbReference>
<feature type="transmembrane region" description="Helical" evidence="1">
    <location>
        <begin position="180"/>
        <end position="196"/>
    </location>
</feature>
<feature type="transmembrane region" description="Helical" evidence="1">
    <location>
        <begin position="362"/>
        <end position="390"/>
    </location>
</feature>
<keyword evidence="1" id="KW-0472">Membrane</keyword>
<sequence>MKSYLNSSGIKNLFRRHGVSYAMSLFFILDVVNFYTDQTQGLNSSNSISYYGKGIVEVILILILLIRGWGRSFLLMILCFSIIPIIAYGLSIYSTSATISYNHLFQLFKEGNKYIFPMLLFVGIQSFKFRWGDIKVIFESIFILSAVIVIVAFAFDLSYFYTYDGNRFGFKPPFSTQNEITFFWMIGVTYFGSVMLKEKSIKYTVSLILLLFASLILGTKAIALYLFCYSLFMFFSIKRISINQKILGIVLTIIAFCIFAYVSGIFSFFYVRYLDQGLLYAITSKRNLLFEQSVIPLLAQWKWYNIFIGGTYVDMPVSEMGLVDLYLFSGLIGFGLFFILLRQTIFAFTRKNAIGLFFVSQYILIGSLAGHIFSSGINAIYLAVLCYYLQQSNLGHSPVKVLKK</sequence>
<evidence type="ECO:0000313" key="2">
    <source>
        <dbReference type="EMBL" id="SMO87848.1"/>
    </source>
</evidence>
<proteinExistence type="predicted"/>
<feature type="transmembrane region" description="Helical" evidence="1">
    <location>
        <begin position="73"/>
        <end position="94"/>
    </location>
</feature>
<keyword evidence="3" id="KW-1185">Reference proteome</keyword>
<keyword evidence="1" id="KW-0812">Transmembrane</keyword>
<feature type="transmembrane region" description="Helical" evidence="1">
    <location>
        <begin position="114"/>
        <end position="129"/>
    </location>
</feature>
<dbReference type="AlphaFoldDB" id="A0A521EV67"/>
<feature type="transmembrane region" description="Helical" evidence="1">
    <location>
        <begin position="20"/>
        <end position="36"/>
    </location>
</feature>
<feature type="transmembrane region" description="Helical" evidence="1">
    <location>
        <begin position="141"/>
        <end position="160"/>
    </location>
</feature>
<name>A0A521EV67_SACCC</name>
<gene>
    <name evidence="2" type="ORF">SAMN06265379_111109</name>
</gene>
<feature type="transmembrane region" description="Helical" evidence="1">
    <location>
        <begin position="325"/>
        <end position="341"/>
    </location>
</feature>
<evidence type="ECO:0000313" key="3">
    <source>
        <dbReference type="Proteomes" id="UP000319040"/>
    </source>
</evidence>
<accession>A0A521EV67</accession>
<evidence type="ECO:0008006" key="4">
    <source>
        <dbReference type="Google" id="ProtNLM"/>
    </source>
</evidence>
<keyword evidence="1" id="KW-1133">Transmembrane helix</keyword>
<organism evidence="2 3">
    <name type="scientific">Saccharicrinis carchari</name>
    <dbReference type="NCBI Taxonomy" id="1168039"/>
    <lineage>
        <taxon>Bacteria</taxon>
        <taxon>Pseudomonadati</taxon>
        <taxon>Bacteroidota</taxon>
        <taxon>Bacteroidia</taxon>
        <taxon>Marinilabiliales</taxon>
        <taxon>Marinilabiliaceae</taxon>
        <taxon>Saccharicrinis</taxon>
    </lineage>
</organism>
<feature type="transmembrane region" description="Helical" evidence="1">
    <location>
        <begin position="48"/>
        <end position="66"/>
    </location>
</feature>
<feature type="transmembrane region" description="Helical" evidence="1">
    <location>
        <begin position="208"/>
        <end position="234"/>
    </location>
</feature>
<dbReference type="EMBL" id="FXTB01000011">
    <property type="protein sequence ID" value="SMO87848.1"/>
    <property type="molecule type" value="Genomic_DNA"/>
</dbReference>
<reference evidence="2 3" key="1">
    <citation type="submission" date="2017-05" db="EMBL/GenBank/DDBJ databases">
        <authorList>
            <person name="Varghese N."/>
            <person name="Submissions S."/>
        </authorList>
    </citation>
    <scope>NUCLEOTIDE SEQUENCE [LARGE SCALE GENOMIC DNA]</scope>
    <source>
        <strain evidence="2 3">DSM 27040</strain>
    </source>
</reference>
<evidence type="ECO:0000256" key="1">
    <source>
        <dbReference type="SAM" id="Phobius"/>
    </source>
</evidence>
<feature type="transmembrane region" description="Helical" evidence="1">
    <location>
        <begin position="246"/>
        <end position="273"/>
    </location>
</feature>